<feature type="transmembrane region" description="Helical" evidence="3">
    <location>
        <begin position="93"/>
        <end position="110"/>
    </location>
</feature>
<accession>A0A316W867</accession>
<dbReference type="RefSeq" id="XP_025371025.1">
    <property type="nucleotide sequence ID" value="XM_025513511.1"/>
</dbReference>
<dbReference type="InParanoid" id="A0A316W867"/>
<dbReference type="OrthoDB" id="331263at2759"/>
<dbReference type="EMBL" id="KZ819366">
    <property type="protein sequence ID" value="PWN43865.1"/>
    <property type="molecule type" value="Genomic_DNA"/>
</dbReference>
<feature type="transmembrane region" description="Helical" evidence="3">
    <location>
        <begin position="388"/>
        <end position="410"/>
    </location>
</feature>
<evidence type="ECO:0000259" key="4">
    <source>
        <dbReference type="PROSITE" id="PS50850"/>
    </source>
</evidence>
<protein>
    <submittedName>
        <fullName evidence="5">Gpi16-domain-containing protein</fullName>
    </submittedName>
</protein>
<dbReference type="Pfam" id="PF07690">
    <property type="entry name" value="MFS_1"/>
    <property type="match status" value="1"/>
</dbReference>
<evidence type="ECO:0000256" key="3">
    <source>
        <dbReference type="SAM" id="Phobius"/>
    </source>
</evidence>
<keyword evidence="3" id="KW-0812">Transmembrane</keyword>
<feature type="compositionally biased region" description="Polar residues" evidence="2">
    <location>
        <begin position="1"/>
        <end position="12"/>
    </location>
</feature>
<dbReference type="PROSITE" id="PS50850">
    <property type="entry name" value="MFS"/>
    <property type="match status" value="1"/>
</dbReference>
<keyword evidence="3" id="KW-1133">Transmembrane helix</keyword>
<dbReference type="GO" id="GO:0042765">
    <property type="term" value="C:GPI-anchor transamidase complex"/>
    <property type="evidence" value="ECO:0007669"/>
    <property type="project" value="InterPro"/>
</dbReference>
<dbReference type="Pfam" id="PF04113">
    <property type="entry name" value="Gpi16"/>
    <property type="match status" value="2"/>
</dbReference>
<feature type="region of interest" description="Disordered" evidence="2">
    <location>
        <begin position="1"/>
        <end position="25"/>
    </location>
</feature>
<evidence type="ECO:0000313" key="6">
    <source>
        <dbReference type="Proteomes" id="UP000245783"/>
    </source>
</evidence>
<dbReference type="SUPFAM" id="SSF103473">
    <property type="entry name" value="MFS general substrate transporter"/>
    <property type="match status" value="1"/>
</dbReference>
<dbReference type="InterPro" id="IPR011701">
    <property type="entry name" value="MFS"/>
</dbReference>
<dbReference type="GeneID" id="37035381"/>
<dbReference type="Gene3D" id="1.20.1250.20">
    <property type="entry name" value="MFS general substrate transporter like domains"/>
    <property type="match status" value="2"/>
</dbReference>
<dbReference type="AlphaFoldDB" id="A0A316W867"/>
<feature type="region of interest" description="Disordered" evidence="2">
    <location>
        <begin position="494"/>
        <end position="521"/>
    </location>
</feature>
<feature type="transmembrane region" description="Helical" evidence="3">
    <location>
        <begin position="210"/>
        <end position="231"/>
    </location>
</feature>
<dbReference type="InterPro" id="IPR020846">
    <property type="entry name" value="MFS_dom"/>
</dbReference>
<dbReference type="GO" id="GO:0022857">
    <property type="term" value="F:transmembrane transporter activity"/>
    <property type="evidence" value="ECO:0007669"/>
    <property type="project" value="InterPro"/>
</dbReference>
<organism evidence="5 6">
    <name type="scientific">Ceraceosorus guamensis</name>
    <dbReference type="NCBI Taxonomy" id="1522189"/>
    <lineage>
        <taxon>Eukaryota</taxon>
        <taxon>Fungi</taxon>
        <taxon>Dikarya</taxon>
        <taxon>Basidiomycota</taxon>
        <taxon>Ustilaginomycotina</taxon>
        <taxon>Exobasidiomycetes</taxon>
        <taxon>Ceraceosorales</taxon>
        <taxon>Ceraceosoraceae</taxon>
        <taxon>Ceraceosorus</taxon>
    </lineage>
</organism>
<feature type="transmembrane region" description="Helical" evidence="3">
    <location>
        <begin position="297"/>
        <end position="321"/>
    </location>
</feature>
<feature type="transmembrane region" description="Helical" evidence="3">
    <location>
        <begin position="460"/>
        <end position="479"/>
    </location>
</feature>
<evidence type="ECO:0000256" key="2">
    <source>
        <dbReference type="SAM" id="MobiDB-lite"/>
    </source>
</evidence>
<feature type="region of interest" description="Disordered" evidence="2">
    <location>
        <begin position="707"/>
        <end position="726"/>
    </location>
</feature>
<proteinExistence type="predicted"/>
<feature type="transmembrane region" description="Helical" evidence="3">
    <location>
        <begin position="362"/>
        <end position="382"/>
    </location>
</feature>
<dbReference type="GO" id="GO:0016255">
    <property type="term" value="P:attachment of GPI anchor to protein"/>
    <property type="evidence" value="ECO:0007669"/>
    <property type="project" value="InterPro"/>
</dbReference>
<feature type="transmembrane region" description="Helical" evidence="3">
    <location>
        <begin position="148"/>
        <end position="167"/>
    </location>
</feature>
<feature type="transmembrane region" description="Helical" evidence="3">
    <location>
        <begin position="179"/>
        <end position="198"/>
    </location>
</feature>
<feature type="compositionally biased region" description="Polar residues" evidence="2">
    <location>
        <begin position="708"/>
        <end position="726"/>
    </location>
</feature>
<evidence type="ECO:0000256" key="1">
    <source>
        <dbReference type="ARBA" id="ARBA00004141"/>
    </source>
</evidence>
<feature type="transmembrane region" description="Helical" evidence="3">
    <location>
        <begin position="42"/>
        <end position="60"/>
    </location>
</feature>
<feature type="domain" description="Major facilitator superfamily (MFS) profile" evidence="4">
    <location>
        <begin position="50"/>
        <end position="484"/>
    </location>
</feature>
<gene>
    <name evidence="5" type="ORF">IE81DRAFT_322038</name>
</gene>
<dbReference type="FunCoup" id="A0A316W867">
    <property type="interactions" value="225"/>
</dbReference>
<dbReference type="InterPro" id="IPR036259">
    <property type="entry name" value="MFS_trans_sf"/>
</dbReference>
<keyword evidence="6" id="KW-1185">Reference proteome</keyword>
<dbReference type="STRING" id="1522189.A0A316W867"/>
<dbReference type="InterPro" id="IPR007245">
    <property type="entry name" value="PIG-T"/>
</dbReference>
<feature type="transmembrane region" description="Helical" evidence="3">
    <location>
        <begin position="422"/>
        <end position="444"/>
    </location>
</feature>
<feature type="transmembrane region" description="Helical" evidence="3">
    <location>
        <begin position="526"/>
        <end position="542"/>
    </location>
</feature>
<feature type="transmembrane region" description="Helical" evidence="3">
    <location>
        <begin position="117"/>
        <end position="136"/>
    </location>
</feature>
<dbReference type="Proteomes" id="UP000245783">
    <property type="component" value="Unassembled WGS sequence"/>
</dbReference>
<dbReference type="PANTHER" id="PTHR12959">
    <property type="entry name" value="GPI TRANSAMIDASE COMPONENT PIG-T-RELATED"/>
    <property type="match status" value="1"/>
</dbReference>
<reference evidence="5 6" key="1">
    <citation type="journal article" date="2018" name="Mol. Biol. Evol.">
        <title>Broad Genomic Sampling Reveals a Smut Pathogenic Ancestry of the Fungal Clade Ustilaginomycotina.</title>
        <authorList>
            <person name="Kijpornyongpan T."/>
            <person name="Mondo S.J."/>
            <person name="Barry K."/>
            <person name="Sandor L."/>
            <person name="Lee J."/>
            <person name="Lipzen A."/>
            <person name="Pangilinan J."/>
            <person name="LaButti K."/>
            <person name="Hainaut M."/>
            <person name="Henrissat B."/>
            <person name="Grigoriev I.V."/>
            <person name="Spatafora J.W."/>
            <person name="Aime M.C."/>
        </authorList>
    </citation>
    <scope>NUCLEOTIDE SEQUENCE [LARGE SCALE GENOMIC DNA]</scope>
    <source>
        <strain evidence="5 6">MCA 4658</strain>
    </source>
</reference>
<evidence type="ECO:0000313" key="5">
    <source>
        <dbReference type="EMBL" id="PWN43865.1"/>
    </source>
</evidence>
<sequence>MGQQIGTRPSTGKSEDGAAWASTERASKKVSADDVQGTPRTLLLRVDLLLVPLLFVAYGLQFWDKAVLGSATLFNLIPSLGLGGTKYGTSSGAFYWGYLVGAFPMSLAANHFKRINVWLGSCIVVWGGILLLTPAIQNFGGLVAQRFFLGFVESSVSPGFVAVTRRWYTREEQTVRLGLWYSATGVFSIVSGLTNYGLGHTRTSLPQSWMILFLVPGAFTIALGVLFALLLPPSPDTQPILAIPGYNSFSEGQRELLSKRLEPEKGDPLRNCAGELDWKDDWSVREIRRAARDPKMWLFLAIATLIYVVNGSVTVFGPILVRAVFRSGGAEALALQAPGGAVTAISIYLVIFISRRYQGTRLLLLILSCLPVIAGALMIWLSDWTDRAVPYAGYLLLPIFGAPFVMLLGIASSEIRGKTQQAIATGSIFTGYCAGNIASGYILVNDPSQARQNYEKTWKIVIGVMAGTVAAALLLGAVLPGEVRRDNIATVQSGVREQTEQKQEEVDATNPSSAGRSTSRGHRHRGLWRFFLITILLGVVQSRDVEEKGAYAEHLSIRPLIDGRVHTHFSFNVREADLESQVYKDIWSTNHYNLLPRALMHTAQAGRAEEIALSINRGTWDYGKWGHPMHVHGDVGMVGSGAELWARLRGMSNETTESAAQPSEQIMVGWKRLTASLAGLFCTTLNALDTRTTVSPSHLPIVSPLIHSRTQSSSPGHPTSSDGQRSTKLLHSFLPSENICTENLSPLLGLLPCAAHAGLASLLEPHAVAAADFSGMTVRLARDEHWGGQDGKGAWQLNIAVNVVFSPHTGLFEGRRNWSLTKLFSRSLQRSCPLASSSTLHVHRPADAPVELNEDGDVAPPAFVVEPMPLGPVTASGQDDQEETKSEAKEAYMRGEKLEYDLNALDMPFELEMRWRDETSFAHPHNVPLPELSVSRSFVGAGQERGRVQLTLRNIDPKRERNVLYYDVLPWFVRPYLHSLNTTLELDEWDESASDIVRFADEETLNPLLSLSYSAASTRERPSRIEAFLRVPPASTLLLTYDYDKAFMRYEEHPPDAHRGFDLPPAVIVERVRNPNDGNEVWGRRWYTAPALLEVAVPDFSPYNIFSSTLVALGAGSALNNLVRKYSDSVSVR</sequence>
<dbReference type="PANTHER" id="PTHR12959:SF11">
    <property type="entry name" value="GPI TRANSAMIDASE COMPONENT PIG-T"/>
    <property type="match status" value="1"/>
</dbReference>
<keyword evidence="3" id="KW-0472">Membrane</keyword>
<comment type="subcellular location">
    <subcellularLocation>
        <location evidence="1">Membrane</location>
        <topology evidence="1">Multi-pass membrane protein</topology>
    </subcellularLocation>
</comment>
<feature type="transmembrane region" description="Helical" evidence="3">
    <location>
        <begin position="333"/>
        <end position="353"/>
    </location>
</feature>
<name>A0A316W867_9BASI</name>